<dbReference type="InterPro" id="IPR001878">
    <property type="entry name" value="Znf_CCHC"/>
</dbReference>
<sequence>MSEIDYLTYDNFVDSMQDLLPHLPMIVQNCFNWVMTNEVYGMPNAPKTSRLLKYVMDDDDKEQVVSPLSIMIECIGILYKAMHNLGPFANQTKLGRAMQTRVTLFLVNEEWDVTHILDLKIEGLIKHACLPIKVESPMLGQSNTLAFKMSNSNRCLNGHEATPCPTPELSAITNHHLKVLSGLNNKMKWEEQDLLDPSFSNKLHTEYFAEHGNQPMLIAVDLFEWAINKCTVHSTAKEYELLTATYDLHWDQVGSRAYDFLTKWEAHVSKLHAYLKVPWTPDHHYWTLKHALPSDRNVLFNSVSVLHEKLHGKEQTAESVANILCECYELAAKSTPVHLPPMTEALELITLHAAMLINCWACGELSHTANHCPDNATHAKWKQGKIKMSPKGHANACVILPLKDTQED</sequence>
<proteinExistence type="predicted"/>
<keyword evidence="1" id="KW-0479">Metal-binding</keyword>
<dbReference type="HOGENOM" id="CLU_037996_0_0_1"/>
<accession>I2FZ43</accession>
<gene>
    <name evidence="3" type="ORF">UHOR_08473</name>
</gene>
<name>I2FZ43_USTHO</name>
<dbReference type="Proteomes" id="UP000006174">
    <property type="component" value="Unassembled WGS sequence"/>
</dbReference>
<keyword evidence="1" id="KW-0862">Zinc</keyword>
<reference evidence="3 4" key="1">
    <citation type="journal article" date="2012" name="Plant Cell">
        <title>Genome comparison of barley and maize smut fungi reveals targeted loss of RNA silencing components and species-specific presence of transposable elements.</title>
        <authorList>
            <person name="Laurie J.D."/>
            <person name="Ali S."/>
            <person name="Linning R."/>
            <person name="Mannhaupt G."/>
            <person name="Wong P."/>
            <person name="Gueldener U."/>
            <person name="Muensterkoetter M."/>
            <person name="Moore R."/>
            <person name="Kahmann R."/>
            <person name="Bakkeren G."/>
            <person name="Schirawski J."/>
        </authorList>
    </citation>
    <scope>NUCLEOTIDE SEQUENCE [LARGE SCALE GENOMIC DNA]</scope>
    <source>
        <strain evidence="4">Uh4875-4</strain>
    </source>
</reference>
<organism evidence="3 4">
    <name type="scientific">Ustilago hordei</name>
    <name type="common">Barley covered smut fungus</name>
    <dbReference type="NCBI Taxonomy" id="120017"/>
    <lineage>
        <taxon>Eukaryota</taxon>
        <taxon>Fungi</taxon>
        <taxon>Dikarya</taxon>
        <taxon>Basidiomycota</taxon>
        <taxon>Ustilaginomycotina</taxon>
        <taxon>Ustilaginomycetes</taxon>
        <taxon>Ustilaginales</taxon>
        <taxon>Ustilaginaceae</taxon>
        <taxon>Ustilago</taxon>
    </lineage>
</organism>
<dbReference type="PROSITE" id="PS50158">
    <property type="entry name" value="ZF_CCHC"/>
    <property type="match status" value="1"/>
</dbReference>
<keyword evidence="4" id="KW-1185">Reference proteome</keyword>
<dbReference type="EMBL" id="CAGI01000171">
    <property type="protein sequence ID" value="CCF52186.1"/>
    <property type="molecule type" value="Genomic_DNA"/>
</dbReference>
<dbReference type="AlphaFoldDB" id="I2FZ43"/>
<evidence type="ECO:0000313" key="3">
    <source>
        <dbReference type="EMBL" id="CCF52186.1"/>
    </source>
</evidence>
<evidence type="ECO:0000259" key="2">
    <source>
        <dbReference type="PROSITE" id="PS50158"/>
    </source>
</evidence>
<dbReference type="GO" id="GO:0008270">
    <property type="term" value="F:zinc ion binding"/>
    <property type="evidence" value="ECO:0007669"/>
    <property type="project" value="UniProtKB-KW"/>
</dbReference>
<protein>
    <recommendedName>
        <fullName evidence="2">CCHC-type domain-containing protein</fullName>
    </recommendedName>
</protein>
<keyword evidence="1" id="KW-0863">Zinc-finger</keyword>
<comment type="caution">
    <text evidence="3">The sequence shown here is derived from an EMBL/GenBank/DDBJ whole genome shotgun (WGS) entry which is preliminary data.</text>
</comment>
<feature type="domain" description="CCHC-type" evidence="2">
    <location>
        <begin position="359"/>
        <end position="374"/>
    </location>
</feature>
<evidence type="ECO:0000256" key="1">
    <source>
        <dbReference type="PROSITE-ProRule" id="PRU00047"/>
    </source>
</evidence>
<evidence type="ECO:0000313" key="4">
    <source>
        <dbReference type="Proteomes" id="UP000006174"/>
    </source>
</evidence>
<dbReference type="GO" id="GO:0003676">
    <property type="term" value="F:nucleic acid binding"/>
    <property type="evidence" value="ECO:0007669"/>
    <property type="project" value="InterPro"/>
</dbReference>